<dbReference type="GO" id="GO:0016298">
    <property type="term" value="F:lipase activity"/>
    <property type="evidence" value="ECO:0007669"/>
    <property type="project" value="InterPro"/>
</dbReference>
<dbReference type="InterPro" id="IPR000734">
    <property type="entry name" value="TAG_lipase"/>
</dbReference>
<dbReference type="InterPro" id="IPR029058">
    <property type="entry name" value="AB_hydrolase_fold"/>
</dbReference>
<organism evidence="8">
    <name type="scientific">Bactrocera dorsalis</name>
    <name type="common">Oriental fruit fly</name>
    <name type="synonym">Dacus dorsalis</name>
    <dbReference type="NCBI Taxonomy" id="27457"/>
    <lineage>
        <taxon>Eukaryota</taxon>
        <taxon>Metazoa</taxon>
        <taxon>Ecdysozoa</taxon>
        <taxon>Arthropoda</taxon>
        <taxon>Hexapoda</taxon>
        <taxon>Insecta</taxon>
        <taxon>Pterygota</taxon>
        <taxon>Neoptera</taxon>
        <taxon>Endopterygota</taxon>
        <taxon>Diptera</taxon>
        <taxon>Brachycera</taxon>
        <taxon>Muscomorpha</taxon>
        <taxon>Tephritoidea</taxon>
        <taxon>Tephritidae</taxon>
        <taxon>Bactrocera</taxon>
        <taxon>Bactrocera</taxon>
    </lineage>
</organism>
<evidence type="ECO:0000256" key="4">
    <source>
        <dbReference type="RuleBase" id="RU004262"/>
    </source>
</evidence>
<dbReference type="InterPro" id="IPR013818">
    <property type="entry name" value="Lipase"/>
</dbReference>
<feature type="compositionally biased region" description="Polar residues" evidence="5">
    <location>
        <begin position="33"/>
        <end position="44"/>
    </location>
</feature>
<dbReference type="Gene3D" id="3.40.50.1820">
    <property type="entry name" value="alpha/beta hydrolase"/>
    <property type="match status" value="1"/>
</dbReference>
<name>A0A034WKZ5_BACDO</name>
<feature type="chain" id="PRO_5001562823" evidence="6">
    <location>
        <begin position="23"/>
        <end position="647"/>
    </location>
</feature>
<comment type="similarity">
    <text evidence="2 4">Belongs to the AB hydrolase superfamily. Lipase family.</text>
</comment>
<dbReference type="GO" id="GO:0005615">
    <property type="term" value="C:extracellular space"/>
    <property type="evidence" value="ECO:0007669"/>
    <property type="project" value="TreeGrafter"/>
</dbReference>
<dbReference type="PRINTS" id="PR00821">
    <property type="entry name" value="TAGLIPASE"/>
</dbReference>
<sequence length="647" mass="70214">MPWLTIFIFGVTVLQNWHSVQTKFSPEHAPKSTGLSNNNLPSNTESPNYIVYLTDSNEVNVIDLLLISGNGYSDEAVIGAKRHNDNKDDEQHSVRERLRGGDTDEVGANAAKENEYLQSNATKGNKEKNNKSNCSTKTTTSINNKKQAANVLSDKATMKATTKRNTGTLAGLSMRVNKNDFAKVGDKSETSKKHKETATTSTVTTTSTATTTIKTMPSTSTSSKRNIITVNNGGVTVTNVSTSAASPQAASTKLYHSNGFLNPFGQLVAFFGSDQLHLQDYTFFFNAERHTVFQLHTNNYHNINTRSDSQAVARVPALAETVAAGSERVLNVVTNTIGAVFGANPLPTTAGATANSASATTTGASVSAHAAPTMQVEEVQLYNGKSLRQSRFNPFNPTRILIHGWFGGANAAIYQTLVPAYLRQGAGNYNVFTVDWGRGAVADYLTASYRVKPVGKVLAKFIDFLQREAGVRFEDLHVIGFSMGAHIAGIAGKHVQTGRLPVIYALDPALPFFRYDNFDERVAITDADYVEVVHTSVGSYGYDRPLGHVDFYVNYGSAQPGCFLNECSHFRAFHVFAESLQSTAALRAQGCDVKLWQDMIKYRRCLMGTGRQMILGGDPANVTALRGRGGVFYLSTNAAPPYAKDVT</sequence>
<reference evidence="8" key="1">
    <citation type="journal article" date="2014" name="BMC Genomics">
        <title>Characterizing the developmental transcriptome of the oriental fruit fly, Bactrocera dorsalis (Diptera: Tephritidae) through comparative genomic analysis with Drosophila melanogaster utilizing modENCODE datasets.</title>
        <authorList>
            <person name="Geib S.M."/>
            <person name="Calla B."/>
            <person name="Hall B."/>
            <person name="Hou S."/>
            <person name="Manoukis N.C."/>
        </authorList>
    </citation>
    <scope>NUCLEOTIDE SEQUENCE</scope>
    <source>
        <strain evidence="8">Punador</strain>
    </source>
</reference>
<dbReference type="EMBL" id="GAKP01002741">
    <property type="protein sequence ID" value="JAC56211.1"/>
    <property type="molecule type" value="Transcribed_RNA"/>
</dbReference>
<evidence type="ECO:0000256" key="2">
    <source>
        <dbReference type="ARBA" id="ARBA00010701"/>
    </source>
</evidence>
<proteinExistence type="inferred from homology"/>
<dbReference type="SUPFAM" id="SSF53474">
    <property type="entry name" value="alpha/beta-Hydrolases"/>
    <property type="match status" value="1"/>
</dbReference>
<feature type="domain" description="Lipase" evidence="7">
    <location>
        <begin position="383"/>
        <end position="641"/>
    </location>
</feature>
<dbReference type="GO" id="GO:0017171">
    <property type="term" value="F:serine hydrolase activity"/>
    <property type="evidence" value="ECO:0007669"/>
    <property type="project" value="TreeGrafter"/>
</dbReference>
<dbReference type="OrthoDB" id="199913at2759"/>
<dbReference type="PANTHER" id="PTHR11610">
    <property type="entry name" value="LIPASE"/>
    <property type="match status" value="1"/>
</dbReference>
<accession>A0A034WKZ5</accession>
<keyword evidence="3" id="KW-0964">Secreted</keyword>
<evidence type="ECO:0000313" key="8">
    <source>
        <dbReference type="EMBL" id="JAC56211.1"/>
    </source>
</evidence>
<evidence type="ECO:0000259" key="7">
    <source>
        <dbReference type="Pfam" id="PF00151"/>
    </source>
</evidence>
<evidence type="ECO:0000256" key="3">
    <source>
        <dbReference type="ARBA" id="ARBA00022525"/>
    </source>
</evidence>
<comment type="subcellular location">
    <subcellularLocation>
        <location evidence="1">Secreted</location>
    </subcellularLocation>
</comment>
<protein>
    <submittedName>
        <fullName evidence="8">Putative phospholipase A1 magnifin</fullName>
    </submittedName>
</protein>
<feature type="signal peptide" evidence="6">
    <location>
        <begin position="1"/>
        <end position="22"/>
    </location>
</feature>
<feature type="compositionally biased region" description="Low complexity" evidence="5">
    <location>
        <begin position="131"/>
        <end position="141"/>
    </location>
</feature>
<dbReference type="CDD" id="cd00707">
    <property type="entry name" value="Pancreat_lipase_like"/>
    <property type="match status" value="1"/>
</dbReference>
<feature type="region of interest" description="Disordered" evidence="5">
    <location>
        <begin position="122"/>
        <end position="141"/>
    </location>
</feature>
<evidence type="ECO:0000256" key="1">
    <source>
        <dbReference type="ARBA" id="ARBA00004613"/>
    </source>
</evidence>
<dbReference type="InterPro" id="IPR033906">
    <property type="entry name" value="Lipase_N"/>
</dbReference>
<feature type="region of interest" description="Disordered" evidence="5">
    <location>
        <begin position="25"/>
        <end position="44"/>
    </location>
</feature>
<evidence type="ECO:0000256" key="6">
    <source>
        <dbReference type="SAM" id="SignalP"/>
    </source>
</evidence>
<keyword evidence="6" id="KW-0732">Signal</keyword>
<evidence type="ECO:0000256" key="5">
    <source>
        <dbReference type="SAM" id="MobiDB-lite"/>
    </source>
</evidence>
<dbReference type="PANTHER" id="PTHR11610:SF173">
    <property type="entry name" value="LIPASE DOMAIN-CONTAINING PROTEIN-RELATED"/>
    <property type="match status" value="1"/>
</dbReference>
<gene>
    <name evidence="8" type="primary">PA1</name>
</gene>
<dbReference type="GO" id="GO:0016042">
    <property type="term" value="P:lipid catabolic process"/>
    <property type="evidence" value="ECO:0007669"/>
    <property type="project" value="TreeGrafter"/>
</dbReference>
<dbReference type="Pfam" id="PF00151">
    <property type="entry name" value="Lipase"/>
    <property type="match status" value="1"/>
</dbReference>
<dbReference type="AlphaFoldDB" id="A0A034WKZ5"/>